<dbReference type="OrthoDB" id="5298576at2"/>
<dbReference type="Proteomes" id="UP000294829">
    <property type="component" value="Unassembled WGS sequence"/>
</dbReference>
<sequence length="190" mass="19995">MFTLPEQFSAATKANFDAQLAILSAFTSKAIESVEKVVELNLTVAKTSFEESNAAAKQLLAAKDAQEFLNLTTAHAQPNADKALAYARHLASISAGAQAEFAKTTEAHVAETNRKVVAFVEEISKNAPAGSENAIAILKSAIGNANASYDQFSKTTKQAVETLEANLNTAVNQISQAATKAAPRAAKKAQ</sequence>
<dbReference type="Pfam" id="PF09361">
    <property type="entry name" value="Phasin_2"/>
    <property type="match status" value="1"/>
</dbReference>
<dbReference type="RefSeq" id="WP_133330025.1">
    <property type="nucleotide sequence ID" value="NZ_SMYL01000009.1"/>
</dbReference>
<dbReference type="NCBIfam" id="TIGR01841">
    <property type="entry name" value="phasin"/>
    <property type="match status" value="1"/>
</dbReference>
<evidence type="ECO:0000313" key="3">
    <source>
        <dbReference type="Proteomes" id="UP000294829"/>
    </source>
</evidence>
<comment type="caution">
    <text evidence="2">The sequence shown here is derived from an EMBL/GenBank/DDBJ whole genome shotgun (WGS) entry which is preliminary data.</text>
</comment>
<keyword evidence="3" id="KW-1185">Reference proteome</keyword>
<feature type="domain" description="Phasin" evidence="1">
    <location>
        <begin position="6"/>
        <end position="109"/>
    </location>
</feature>
<organism evidence="2 3">
    <name type="scientific">Sapientia aquatica</name>
    <dbReference type="NCBI Taxonomy" id="1549640"/>
    <lineage>
        <taxon>Bacteria</taxon>
        <taxon>Pseudomonadati</taxon>
        <taxon>Pseudomonadota</taxon>
        <taxon>Betaproteobacteria</taxon>
        <taxon>Burkholderiales</taxon>
        <taxon>Oxalobacteraceae</taxon>
        <taxon>Sapientia</taxon>
    </lineage>
</organism>
<evidence type="ECO:0000313" key="2">
    <source>
        <dbReference type="EMBL" id="TDK63533.1"/>
    </source>
</evidence>
<gene>
    <name evidence="2" type="ORF">E2I14_15135</name>
</gene>
<dbReference type="AlphaFoldDB" id="A0A4V3AUB1"/>
<proteinExistence type="predicted"/>
<reference evidence="2 3" key="1">
    <citation type="submission" date="2019-03" db="EMBL/GenBank/DDBJ databases">
        <title>Sapientia aquatica gen. nov., sp. nov., isolated from a crater lake.</title>
        <authorList>
            <person name="Felfoldi T."/>
            <person name="Szabo A."/>
            <person name="Toth E."/>
            <person name="Schumann P."/>
            <person name="Keki Z."/>
            <person name="Marialigeti K."/>
            <person name="Mathe I."/>
        </authorList>
    </citation>
    <scope>NUCLEOTIDE SEQUENCE [LARGE SCALE GENOMIC DNA]</scope>
    <source>
        <strain evidence="2 3">SA-152</strain>
    </source>
</reference>
<dbReference type="InterPro" id="IPR010127">
    <property type="entry name" value="Phasin_subfam-1"/>
</dbReference>
<dbReference type="EMBL" id="SMYL01000009">
    <property type="protein sequence ID" value="TDK63533.1"/>
    <property type="molecule type" value="Genomic_DNA"/>
</dbReference>
<name>A0A4V3AUB1_9BURK</name>
<accession>A0A4V3AUB1</accession>
<protein>
    <submittedName>
        <fullName evidence="2">Phasin family protein</fullName>
    </submittedName>
</protein>
<dbReference type="InterPro" id="IPR018968">
    <property type="entry name" value="Phasin"/>
</dbReference>
<evidence type="ECO:0000259" key="1">
    <source>
        <dbReference type="Pfam" id="PF09361"/>
    </source>
</evidence>